<reference evidence="4" key="1">
    <citation type="submission" date="2019-10" db="EMBL/GenBank/DDBJ databases">
        <title>Draft genome sequence of Panacibacter sp. KCS-6.</title>
        <authorList>
            <person name="Yim K.J."/>
        </authorList>
    </citation>
    <scope>NUCLEOTIDE SEQUENCE</scope>
    <source>
        <strain evidence="4">KCS-6</strain>
    </source>
</reference>
<dbReference type="GO" id="GO:0006396">
    <property type="term" value="P:RNA processing"/>
    <property type="evidence" value="ECO:0007669"/>
    <property type="project" value="InterPro"/>
</dbReference>
<gene>
    <name evidence="4" type="ORF">GD597_14305</name>
</gene>
<dbReference type="SUPFAM" id="SSF75217">
    <property type="entry name" value="alpha/beta knot"/>
    <property type="match status" value="1"/>
</dbReference>
<dbReference type="GO" id="GO:0008173">
    <property type="term" value="F:RNA methyltransferase activity"/>
    <property type="evidence" value="ECO:0007669"/>
    <property type="project" value="InterPro"/>
</dbReference>
<dbReference type="GO" id="GO:0032259">
    <property type="term" value="P:methylation"/>
    <property type="evidence" value="ECO:0007669"/>
    <property type="project" value="UniProtKB-KW"/>
</dbReference>
<feature type="domain" description="tRNA/rRNA methyltransferase SpoU type" evidence="3">
    <location>
        <begin position="20"/>
        <end position="162"/>
    </location>
</feature>
<evidence type="ECO:0000256" key="1">
    <source>
        <dbReference type="ARBA" id="ARBA00022603"/>
    </source>
</evidence>
<dbReference type="InterPro" id="IPR004441">
    <property type="entry name" value="rRNA_MeTrfase_TrmH"/>
</dbReference>
<dbReference type="GO" id="GO:0003723">
    <property type="term" value="F:RNA binding"/>
    <property type="evidence" value="ECO:0007669"/>
    <property type="project" value="InterPro"/>
</dbReference>
<protein>
    <submittedName>
        <fullName evidence="4">TrmH family RNA methyltransferase</fullName>
    </submittedName>
</protein>
<comment type="caution">
    <text evidence="4">The sequence shown here is derived from an EMBL/GenBank/DDBJ whole genome shotgun (WGS) entry which is preliminary data.</text>
</comment>
<dbReference type="CDD" id="cd18097">
    <property type="entry name" value="SpoU-like"/>
    <property type="match status" value="1"/>
</dbReference>
<dbReference type="InterPro" id="IPR029028">
    <property type="entry name" value="Alpha/beta_knot_MTases"/>
</dbReference>
<dbReference type="InterPro" id="IPR001537">
    <property type="entry name" value="SpoU_MeTrfase"/>
</dbReference>
<sequence>MDELGRKTVQEFKQAAKTPVVAVLDNIRSMHNVGSVFRTADAFLLEAICLCGYTPQPPHRDIHKTALGATESVDWLYFTHTIEAVQQLQQKGYKVYAVEQAVGSISLESFHLQQDQPIAVVFGNEVEGVDSEVLKICDGCIEIPQLGMKHSLNISVAAGIIFWKLAEPRIIAGV</sequence>
<dbReference type="Pfam" id="PF00588">
    <property type="entry name" value="SpoU_methylase"/>
    <property type="match status" value="1"/>
</dbReference>
<dbReference type="InterPro" id="IPR029026">
    <property type="entry name" value="tRNA_m1G_MTases_N"/>
</dbReference>
<evidence type="ECO:0000313" key="4">
    <source>
        <dbReference type="EMBL" id="NNV56640.1"/>
    </source>
</evidence>
<dbReference type="AlphaFoldDB" id="A0A8J8FEL7"/>
<dbReference type="Proteomes" id="UP000598971">
    <property type="component" value="Unassembled WGS sequence"/>
</dbReference>
<keyword evidence="5" id="KW-1185">Reference proteome</keyword>
<keyword evidence="1 4" id="KW-0489">Methyltransferase</keyword>
<dbReference type="PANTHER" id="PTHR46429">
    <property type="entry name" value="23S RRNA (GUANOSINE-2'-O-)-METHYLTRANSFERASE RLMB"/>
    <property type="match status" value="1"/>
</dbReference>
<proteinExistence type="predicted"/>
<dbReference type="PANTHER" id="PTHR46429:SF1">
    <property type="entry name" value="23S RRNA (GUANOSINE-2'-O-)-METHYLTRANSFERASE RLMB"/>
    <property type="match status" value="1"/>
</dbReference>
<evidence type="ECO:0000259" key="3">
    <source>
        <dbReference type="Pfam" id="PF00588"/>
    </source>
</evidence>
<accession>A0A8J8FEL7</accession>
<organism evidence="4 5">
    <name type="scientific">Limnovirga soli</name>
    <dbReference type="NCBI Taxonomy" id="2656915"/>
    <lineage>
        <taxon>Bacteria</taxon>
        <taxon>Pseudomonadati</taxon>
        <taxon>Bacteroidota</taxon>
        <taxon>Chitinophagia</taxon>
        <taxon>Chitinophagales</taxon>
        <taxon>Chitinophagaceae</taxon>
        <taxon>Limnovirga</taxon>
    </lineage>
</organism>
<evidence type="ECO:0000313" key="5">
    <source>
        <dbReference type="Proteomes" id="UP000598971"/>
    </source>
</evidence>
<dbReference type="GO" id="GO:0005829">
    <property type="term" value="C:cytosol"/>
    <property type="evidence" value="ECO:0007669"/>
    <property type="project" value="TreeGrafter"/>
</dbReference>
<name>A0A8J8FEL7_9BACT</name>
<dbReference type="Gene3D" id="3.40.1280.10">
    <property type="match status" value="1"/>
</dbReference>
<dbReference type="EMBL" id="WHPF01000010">
    <property type="protein sequence ID" value="NNV56640.1"/>
    <property type="molecule type" value="Genomic_DNA"/>
</dbReference>
<keyword evidence="2" id="KW-0808">Transferase</keyword>
<evidence type="ECO:0000256" key="2">
    <source>
        <dbReference type="ARBA" id="ARBA00022679"/>
    </source>
</evidence>